<sequence length="196" mass="22200">MGAVESVLRDVEKVTIRPLGEVARTVEREAIRPLGEVARDVERVTIKPLGQVIRGTERVVLRPTTEFVKESILLMGRTLDLVKPDVDIPTNTDVQAMEAQLRERAKEAFNNTEEEYLKSQGNLNEKISQTPASEAEKLNILGRTYELNAKIRDKAKEIINQEKAILNNQALTREYYALSSEMRELENRANALVNDQ</sequence>
<evidence type="ECO:0000313" key="2">
    <source>
        <dbReference type="Proteomes" id="UP000282597"/>
    </source>
</evidence>
<evidence type="ECO:0000313" key="1">
    <source>
        <dbReference type="EMBL" id="BBE09135.1"/>
    </source>
</evidence>
<dbReference type="KEGG" id="mcys:MCB1EB_0974"/>
<dbReference type="Proteomes" id="UP000282597">
    <property type="component" value="Chromosome"/>
</dbReference>
<reference evidence="1 2" key="1">
    <citation type="journal article" date="2018" name="Microbes Environ.">
        <title>Comparative Genomic Insights into Endofungal Lifestyles of Two Bacterial Endosymbionts, Mycoavidus cysteinexigens and Burkholderia rhizoxinica.</title>
        <authorList>
            <person name="Sharmin D."/>
            <person name="Guo Y."/>
            <person name="Nishizawa T."/>
            <person name="Ohshima S."/>
            <person name="Sato Y."/>
            <person name="Takashima Y."/>
            <person name="Narisawa K."/>
            <person name="Ohta H."/>
        </authorList>
    </citation>
    <scope>NUCLEOTIDE SEQUENCE [LARGE SCALE GENOMIC DNA]</scope>
    <source>
        <strain evidence="1 2">B1-EB</strain>
    </source>
</reference>
<dbReference type="EMBL" id="AP018150">
    <property type="protein sequence ID" value="BBE09135.1"/>
    <property type="molecule type" value="Genomic_DNA"/>
</dbReference>
<protein>
    <submittedName>
        <fullName evidence="1">Mucin 17-like protein</fullName>
    </submittedName>
</protein>
<keyword evidence="2" id="KW-1185">Reference proteome</keyword>
<accession>A0A2Z6EVL5</accession>
<organism evidence="1 2">
    <name type="scientific">Mycoavidus cysteinexigens</name>
    <dbReference type="NCBI Taxonomy" id="1553431"/>
    <lineage>
        <taxon>Bacteria</taxon>
        <taxon>Pseudomonadati</taxon>
        <taxon>Pseudomonadota</taxon>
        <taxon>Betaproteobacteria</taxon>
        <taxon>Burkholderiales</taxon>
        <taxon>Burkholderiaceae</taxon>
        <taxon>Mycoavidus</taxon>
    </lineage>
</organism>
<gene>
    <name evidence="1" type="ORF">MCB1EB_0974</name>
</gene>
<proteinExistence type="predicted"/>
<dbReference type="RefSeq" id="WP_045362469.1">
    <property type="nucleotide sequence ID" value="NZ_AP018150.1"/>
</dbReference>
<name>A0A2Z6EVL5_9BURK</name>
<dbReference type="AlphaFoldDB" id="A0A2Z6EVL5"/>